<keyword evidence="5 14" id="KW-0812">Transmembrane</keyword>
<evidence type="ECO:0000256" key="9">
    <source>
        <dbReference type="ARBA" id="ARBA00023136"/>
    </source>
</evidence>
<dbReference type="InterPro" id="IPR003591">
    <property type="entry name" value="Leu-rich_rpt_typical-subtyp"/>
</dbReference>
<keyword evidence="8" id="KW-0297">G-protein coupled receptor</keyword>
<feature type="disulfide bond" evidence="13">
    <location>
        <begin position="395"/>
        <end position="413"/>
    </location>
</feature>
<dbReference type="PROSITE" id="PS01209">
    <property type="entry name" value="LDLRA_1"/>
    <property type="match status" value="4"/>
</dbReference>
<dbReference type="GO" id="GO:0007189">
    <property type="term" value="P:adenylate cyclase-activating G protein-coupled receptor signaling pathway"/>
    <property type="evidence" value="ECO:0007669"/>
    <property type="project" value="TreeGrafter"/>
</dbReference>
<dbReference type="SUPFAM" id="SSF57424">
    <property type="entry name" value="LDL receptor-like module"/>
    <property type="match status" value="5"/>
</dbReference>
<evidence type="ECO:0000256" key="14">
    <source>
        <dbReference type="SAM" id="Phobius"/>
    </source>
</evidence>
<dbReference type="GO" id="GO:0005886">
    <property type="term" value="C:plasma membrane"/>
    <property type="evidence" value="ECO:0007669"/>
    <property type="project" value="UniProtKB-SubCell"/>
</dbReference>
<feature type="disulfide bond" evidence="13">
    <location>
        <begin position="285"/>
        <end position="300"/>
    </location>
</feature>
<comment type="caution">
    <text evidence="13">Lacks conserved residue(s) required for the propagation of feature annotation.</text>
</comment>
<feature type="transmembrane region" description="Helical" evidence="14">
    <location>
        <begin position="702"/>
        <end position="720"/>
    </location>
</feature>
<accession>A0AAW0SNE8</accession>
<dbReference type="CDD" id="cd00112">
    <property type="entry name" value="LDLa"/>
    <property type="match status" value="8"/>
</dbReference>
<evidence type="ECO:0000313" key="17">
    <source>
        <dbReference type="Proteomes" id="UP001487740"/>
    </source>
</evidence>
<keyword evidence="7 14" id="KW-1133">Transmembrane helix</keyword>
<feature type="disulfide bond" evidence="13">
    <location>
        <begin position="273"/>
        <end position="291"/>
    </location>
</feature>
<feature type="disulfide bond" evidence="13">
    <location>
        <begin position="61"/>
        <end position="76"/>
    </location>
</feature>
<dbReference type="SMART" id="SM00192">
    <property type="entry name" value="LDLa"/>
    <property type="match status" value="9"/>
</dbReference>
<dbReference type="PRINTS" id="PR00261">
    <property type="entry name" value="LDLRECEPTOR"/>
</dbReference>
<gene>
    <name evidence="16" type="ORF">O3P69_010065</name>
</gene>
<keyword evidence="11" id="KW-0675">Receptor</keyword>
<proteinExistence type="inferred from homology"/>
<feature type="disulfide bond" evidence="13">
    <location>
        <begin position="124"/>
        <end position="142"/>
    </location>
</feature>
<dbReference type="Pfam" id="PF00057">
    <property type="entry name" value="Ldl_recept_a"/>
    <property type="match status" value="4"/>
</dbReference>
<dbReference type="InterPro" id="IPR000276">
    <property type="entry name" value="GPCR_Rhodpsn"/>
</dbReference>
<evidence type="ECO:0000256" key="3">
    <source>
        <dbReference type="ARBA" id="ARBA00022475"/>
    </source>
</evidence>
<evidence type="ECO:0000313" key="16">
    <source>
        <dbReference type="EMBL" id="KAK8376870.1"/>
    </source>
</evidence>
<dbReference type="PANTHER" id="PTHR24372:SF77">
    <property type="entry name" value="G-PROTEIN COUPLED RECEPTORS FAMILY 1 PROFILE DOMAIN-CONTAINING PROTEIN"/>
    <property type="match status" value="1"/>
</dbReference>
<feature type="disulfide bond" evidence="13">
    <location>
        <begin position="324"/>
        <end position="339"/>
    </location>
</feature>
<feature type="transmembrane region" description="Helical" evidence="14">
    <location>
        <begin position="799"/>
        <end position="824"/>
    </location>
</feature>
<dbReference type="InterPro" id="IPR002172">
    <property type="entry name" value="LDrepeatLR_classA_rpt"/>
</dbReference>
<keyword evidence="3" id="KW-1003">Cell membrane</keyword>
<dbReference type="InterPro" id="IPR001611">
    <property type="entry name" value="Leu-rich_rpt"/>
</dbReference>
<keyword evidence="10 13" id="KW-1015">Disulfide bond</keyword>
<dbReference type="Gene3D" id="4.10.400.10">
    <property type="entry name" value="Low-density Lipoprotein Receptor"/>
    <property type="match status" value="7"/>
</dbReference>
<dbReference type="Pfam" id="PF13855">
    <property type="entry name" value="LRR_8"/>
    <property type="match status" value="1"/>
</dbReference>
<feature type="disulfide bond" evidence="13">
    <location>
        <begin position="246"/>
        <end position="261"/>
    </location>
</feature>
<dbReference type="Gene3D" id="1.20.1070.10">
    <property type="entry name" value="Rhodopsin 7-helix transmembrane proteins"/>
    <property type="match status" value="1"/>
</dbReference>
<name>A0AAW0SNE8_SCYPA</name>
<evidence type="ECO:0000256" key="2">
    <source>
        <dbReference type="ARBA" id="ARBA00010663"/>
    </source>
</evidence>
<dbReference type="InterPro" id="IPR036055">
    <property type="entry name" value="LDL_receptor-like_sf"/>
</dbReference>
<sequence length="997" mass="111289">MNLPAQLTSASMPAVYHCLANENVSGYRVSAWHIYLSYHRKCWKAEFECDNGQCIRPGRVCDGDVHCKDGSDERNCRPEDFAVCGSGARVHRYYWCDGWPHCSDNHADELNCGECGAPGREYRCANTRCLPAANVCDAVCDCLPGCEDELTCTNSTNSTYSITDGVRRCHVGQALWCQVPNRDRRLDRCISEPHICDGYNDCHNGGYLSDEYGCETSTCPGEAAQGGGSRWFRCEDGRCLPPHLLCDHKPDCLHGEDEDNCSRTVCRSNEWLCESGQCITLEARCDLVFHCLDKSDEIGCGMEACKEDSRRCAGGQCVPSGLWCDWIPDCPDGSDEADCERPKECGEGMFRCGSGQCIASRYLCDAAATPRLACADESHLLNCSGHPCGLGLWKCDSGPCLPPSHLCDGQVQCPLTWDDEDHCPFSCSSSAPQCECRDITITCQRLGLQRLPRDIEPQISRFHLSGNFLNFSLDAETFLPYSHLVYLDMSNNSLTVLPSHVFFMLGRLKILDLRSNLLTVMSNSTFLGLSNLRTLDLRENQLSVVEPRVFSSLATLHQLWIDEFRFCCLARRVPHCYPLPDQFSSCEDLMTNGVLRVCVWVLASLALSGNCLVIVWRLLYETDNKVHSFLITNLALGDLCMGLYLLIIAAVDVTYRGVYFIYDAEWRTSPLCQLAGFLSTFSSELSVFTLTVPRLTMAGTRTIMGVVWACVTFLAALPLLDIPYFRNFYGRSGVCLALHITHEKPSGWQYSVFVFLALNLASFSVIAVSYWRMYLAARTSRAAVRNDFQRRESIMARKMTLIVVTDAACWLPIILLGVVSLAGVTIPPQVFAWVAVFVLPLNAAINPLLYTLSTAPFLSKARQRARDVRTSFRWSLSRRATTLSTSPTTVDERTVVLLKPLAGISHSPHLPSPHLTTLRLLAPPTAAHLHHRFPSSRSLCLDHSLSLQETDPNKRLQEDGWVPAQREIIPLCELTNHAPPPLPAHHSRKRHHHELYD</sequence>
<dbReference type="InterPro" id="IPR023415">
    <property type="entry name" value="LDLR_class-A_CS"/>
</dbReference>
<dbReference type="GO" id="GO:0008528">
    <property type="term" value="F:G protein-coupled peptide receptor activity"/>
    <property type="evidence" value="ECO:0007669"/>
    <property type="project" value="TreeGrafter"/>
</dbReference>
<reference evidence="16 17" key="1">
    <citation type="submission" date="2023-03" db="EMBL/GenBank/DDBJ databases">
        <title>High-quality genome of Scylla paramamosain provides insights in environmental adaptation.</title>
        <authorList>
            <person name="Zhang L."/>
        </authorList>
    </citation>
    <scope>NUCLEOTIDE SEQUENCE [LARGE SCALE GENOMIC DNA]</scope>
    <source>
        <strain evidence="16">LZ_2023a</strain>
        <tissue evidence="16">Muscle</tissue>
    </source>
</reference>
<organism evidence="16 17">
    <name type="scientific">Scylla paramamosain</name>
    <name type="common">Mud crab</name>
    <dbReference type="NCBI Taxonomy" id="85552"/>
    <lineage>
        <taxon>Eukaryota</taxon>
        <taxon>Metazoa</taxon>
        <taxon>Ecdysozoa</taxon>
        <taxon>Arthropoda</taxon>
        <taxon>Crustacea</taxon>
        <taxon>Multicrustacea</taxon>
        <taxon>Malacostraca</taxon>
        <taxon>Eumalacostraca</taxon>
        <taxon>Eucarida</taxon>
        <taxon>Decapoda</taxon>
        <taxon>Pleocyemata</taxon>
        <taxon>Brachyura</taxon>
        <taxon>Eubrachyura</taxon>
        <taxon>Portunoidea</taxon>
        <taxon>Portunidae</taxon>
        <taxon>Portuninae</taxon>
        <taxon>Scylla</taxon>
    </lineage>
</organism>
<dbReference type="CDD" id="cd15137">
    <property type="entry name" value="7tmA_Relaxin_R"/>
    <property type="match status" value="1"/>
</dbReference>
<comment type="subcellular location">
    <subcellularLocation>
        <location evidence="1">Cell membrane</location>
        <topology evidence="1">Multi-pass membrane protein</topology>
    </subcellularLocation>
</comment>
<feature type="disulfide bond" evidence="13">
    <location>
        <begin position="305"/>
        <end position="317"/>
    </location>
</feature>
<comment type="similarity">
    <text evidence="2">Belongs to the G-protein coupled receptor 1 family.</text>
</comment>
<feature type="transmembrane region" description="Helical" evidence="14">
    <location>
        <begin position="599"/>
        <end position="619"/>
    </location>
</feature>
<feature type="transmembrane region" description="Helical" evidence="14">
    <location>
        <begin position="631"/>
        <end position="651"/>
    </location>
</feature>
<dbReference type="SUPFAM" id="SSF81321">
    <property type="entry name" value="Family A G protein-coupled receptor-like"/>
    <property type="match status" value="1"/>
</dbReference>
<dbReference type="Gene3D" id="4.10.1220.10">
    <property type="entry name" value="EGF-type module"/>
    <property type="match status" value="1"/>
</dbReference>
<dbReference type="InterPro" id="IPR032675">
    <property type="entry name" value="LRR_dom_sf"/>
</dbReference>
<feature type="disulfide bond" evidence="13">
    <location>
        <begin position="312"/>
        <end position="330"/>
    </location>
</feature>
<comment type="caution">
    <text evidence="16">The sequence shown here is derived from an EMBL/GenBank/DDBJ whole genome shotgun (WGS) entry which is preliminary data.</text>
</comment>
<protein>
    <recommendedName>
        <fullName evidence="15">G-protein coupled receptors family 1 profile domain-containing protein</fullName>
    </recommendedName>
</protein>
<evidence type="ECO:0000256" key="8">
    <source>
        <dbReference type="ARBA" id="ARBA00023040"/>
    </source>
</evidence>
<evidence type="ECO:0000256" key="7">
    <source>
        <dbReference type="ARBA" id="ARBA00022989"/>
    </source>
</evidence>
<feature type="domain" description="G-protein coupled receptors family 1 profile" evidence="15">
    <location>
        <begin position="609"/>
        <end position="850"/>
    </location>
</feature>
<feature type="disulfide bond" evidence="13">
    <location>
        <begin position="266"/>
        <end position="278"/>
    </location>
</feature>
<dbReference type="EMBL" id="JARAKH010000048">
    <property type="protein sequence ID" value="KAK8376870.1"/>
    <property type="molecule type" value="Genomic_DNA"/>
</dbReference>
<keyword evidence="4" id="KW-0433">Leucine-rich repeat</keyword>
<feature type="disulfide bond" evidence="13">
    <location>
        <begin position="42"/>
        <end position="54"/>
    </location>
</feature>
<evidence type="ECO:0000256" key="13">
    <source>
        <dbReference type="PROSITE-ProRule" id="PRU00124"/>
    </source>
</evidence>
<feature type="disulfide bond" evidence="13">
    <location>
        <begin position="234"/>
        <end position="252"/>
    </location>
</feature>
<dbReference type="PROSITE" id="PS51450">
    <property type="entry name" value="LRR"/>
    <property type="match status" value="2"/>
</dbReference>
<keyword evidence="17" id="KW-1185">Reference proteome</keyword>
<feature type="disulfide bond" evidence="13">
    <location>
        <begin position="345"/>
        <end position="357"/>
    </location>
</feature>
<evidence type="ECO:0000256" key="5">
    <source>
        <dbReference type="ARBA" id="ARBA00022692"/>
    </source>
</evidence>
<dbReference type="Pfam" id="PF00560">
    <property type="entry name" value="LRR_1"/>
    <property type="match status" value="1"/>
</dbReference>
<keyword evidence="12" id="KW-0807">Transducer</keyword>
<dbReference type="InterPro" id="IPR017452">
    <property type="entry name" value="GPCR_Rhodpsn_7TM"/>
</dbReference>
<dbReference type="SUPFAM" id="SSF52058">
    <property type="entry name" value="L domain-like"/>
    <property type="match status" value="1"/>
</dbReference>
<feature type="disulfide bond" evidence="13">
    <location>
        <begin position="49"/>
        <end position="67"/>
    </location>
</feature>
<evidence type="ECO:0000256" key="11">
    <source>
        <dbReference type="ARBA" id="ARBA00023170"/>
    </source>
</evidence>
<dbReference type="PROSITE" id="PS50068">
    <property type="entry name" value="LDLRA_2"/>
    <property type="match status" value="7"/>
</dbReference>
<evidence type="ECO:0000256" key="1">
    <source>
        <dbReference type="ARBA" id="ARBA00004651"/>
    </source>
</evidence>
<feature type="transmembrane region" description="Helical" evidence="14">
    <location>
        <begin position="671"/>
        <end position="690"/>
    </location>
</feature>
<dbReference type="Pfam" id="PF00001">
    <property type="entry name" value="7tm_1"/>
    <property type="match status" value="1"/>
</dbReference>
<dbReference type="PROSITE" id="PS50262">
    <property type="entry name" value="G_PROTEIN_RECEP_F1_2"/>
    <property type="match status" value="1"/>
</dbReference>
<dbReference type="Proteomes" id="UP001487740">
    <property type="component" value="Unassembled WGS sequence"/>
</dbReference>
<feature type="disulfide bond" evidence="13">
    <location>
        <begin position="388"/>
        <end position="400"/>
    </location>
</feature>
<evidence type="ECO:0000256" key="10">
    <source>
        <dbReference type="ARBA" id="ARBA00023157"/>
    </source>
</evidence>
<keyword evidence="6" id="KW-0677">Repeat</keyword>
<dbReference type="GO" id="GO:0009755">
    <property type="term" value="P:hormone-mediated signaling pathway"/>
    <property type="evidence" value="ECO:0007669"/>
    <property type="project" value="TreeGrafter"/>
</dbReference>
<dbReference type="Gene3D" id="3.80.10.10">
    <property type="entry name" value="Ribonuclease Inhibitor"/>
    <property type="match status" value="1"/>
</dbReference>
<evidence type="ECO:0000256" key="12">
    <source>
        <dbReference type="ARBA" id="ARBA00023224"/>
    </source>
</evidence>
<keyword evidence="9 14" id="KW-0472">Membrane</keyword>
<feature type="transmembrane region" description="Helical" evidence="14">
    <location>
        <begin position="748"/>
        <end position="771"/>
    </location>
</feature>
<evidence type="ECO:0000256" key="4">
    <source>
        <dbReference type="ARBA" id="ARBA00022614"/>
    </source>
</evidence>
<dbReference type="PANTHER" id="PTHR24372">
    <property type="entry name" value="GLYCOPROTEIN HORMONE RECEPTOR"/>
    <property type="match status" value="1"/>
</dbReference>
<feature type="transmembrane region" description="Helical" evidence="14">
    <location>
        <begin position="830"/>
        <end position="852"/>
    </location>
</feature>
<dbReference type="AlphaFoldDB" id="A0AAW0SNE8"/>
<evidence type="ECO:0000256" key="6">
    <source>
        <dbReference type="ARBA" id="ARBA00022737"/>
    </source>
</evidence>
<dbReference type="SMART" id="SM00369">
    <property type="entry name" value="LRR_TYP"/>
    <property type="match status" value="3"/>
</dbReference>
<evidence type="ECO:0000259" key="15">
    <source>
        <dbReference type="PROSITE" id="PS50262"/>
    </source>
</evidence>